<gene>
    <name evidence="1" type="ORF">FHS32_003922</name>
</gene>
<sequence length="34" mass="3857">MYSAILWEPVVAHPLVSTEVHREQLAAVLEIAQR</sequence>
<dbReference type="AlphaFoldDB" id="A0A7W8BPG1"/>
<proteinExistence type="predicted"/>
<evidence type="ECO:0000313" key="2">
    <source>
        <dbReference type="Proteomes" id="UP000568022"/>
    </source>
</evidence>
<dbReference type="EMBL" id="JACHJE010000008">
    <property type="protein sequence ID" value="MBB5127180.1"/>
    <property type="molecule type" value="Genomic_DNA"/>
</dbReference>
<evidence type="ECO:0000313" key="1">
    <source>
        <dbReference type="EMBL" id="MBB5127180.1"/>
    </source>
</evidence>
<comment type="caution">
    <text evidence="1">The sequence shown here is derived from an EMBL/GenBank/DDBJ whole genome shotgun (WGS) entry which is preliminary data.</text>
</comment>
<name>A0A7W8BPG1_9ACTN</name>
<keyword evidence="2" id="KW-1185">Reference proteome</keyword>
<protein>
    <submittedName>
        <fullName evidence="1">Uncharacterized protein</fullName>
    </submittedName>
</protein>
<organism evidence="1 2">
    <name type="scientific">Streptomyces griseoloalbus</name>
    <dbReference type="NCBI Taxonomy" id="67303"/>
    <lineage>
        <taxon>Bacteria</taxon>
        <taxon>Bacillati</taxon>
        <taxon>Actinomycetota</taxon>
        <taxon>Actinomycetes</taxon>
        <taxon>Kitasatosporales</taxon>
        <taxon>Streptomycetaceae</taxon>
        <taxon>Streptomyces</taxon>
    </lineage>
</organism>
<accession>A0A7W8BPG1</accession>
<reference evidence="1 2" key="1">
    <citation type="submission" date="2020-08" db="EMBL/GenBank/DDBJ databases">
        <title>Genomic Encyclopedia of Type Strains, Phase III (KMG-III): the genomes of soil and plant-associated and newly described type strains.</title>
        <authorList>
            <person name="Whitman W."/>
        </authorList>
    </citation>
    <scope>NUCLEOTIDE SEQUENCE [LARGE SCALE GENOMIC DNA]</scope>
    <source>
        <strain evidence="1 2">CECT 3226</strain>
    </source>
</reference>
<dbReference type="Proteomes" id="UP000568022">
    <property type="component" value="Unassembled WGS sequence"/>
</dbReference>